<accession>A0ABW6CH96</accession>
<dbReference type="Proteomes" id="UP001598201">
    <property type="component" value="Unassembled WGS sequence"/>
</dbReference>
<keyword evidence="1" id="KW-0812">Transmembrane</keyword>
<feature type="non-terminal residue" evidence="2">
    <location>
        <position position="338"/>
    </location>
</feature>
<dbReference type="EMBL" id="JBHUCJ010000200">
    <property type="protein sequence ID" value="MFD3227282.1"/>
    <property type="molecule type" value="Genomic_DNA"/>
</dbReference>
<sequence>MDTLTNIVTNNRVLFVIYGFFLLYLFSVDRRKTVKRLKKSRPHAVDTVPEKQLSTPPLHVSESWFRHAWPLKQMVLWMEMNPEAGRGDLPPVLRELAERFTSGHIAGDKDGHIASGSRGSIRWGLLYRVTPLGPSFFSHPYGWQTRPGVYTRELWPYKIDWDDNQAHLVILLQGIRTTQLDTLADWLVNIPTLLGRGNTEGTLHEDDAGWSFRVFSADPEVQHRERFCGGIVSPVKSWMKPLLACVIGRHEGGVDIGGQEEMLYLQVALELEHLLKDHGLFLSANSRLEVPLPEIVLTQLVNMLLDTWSGTLPAHIKPEEKIAQIRMEIAAGESAQKV</sequence>
<protein>
    <submittedName>
        <fullName evidence="2">Uncharacterized protein</fullName>
    </submittedName>
</protein>
<comment type="caution">
    <text evidence="2">The sequence shown here is derived from an EMBL/GenBank/DDBJ whole genome shotgun (WGS) entry which is preliminary data.</text>
</comment>
<dbReference type="RefSeq" id="WP_379672532.1">
    <property type="nucleotide sequence ID" value="NZ_JBHUCJ010000200.1"/>
</dbReference>
<name>A0ABW6CH96_RAHSY</name>
<reference evidence="2 3" key="1">
    <citation type="submission" date="2024-09" db="EMBL/GenBank/DDBJ databases">
        <title>Genomes of Rahnella.</title>
        <authorList>
            <person name="Mnguni F.C."/>
            <person name="Shin G.Y."/>
            <person name="Coutinho T."/>
        </authorList>
    </citation>
    <scope>NUCLEOTIDE SEQUENCE [LARGE SCALE GENOMIC DNA]</scope>
    <source>
        <strain evidence="2 3">20WA0057</strain>
    </source>
</reference>
<keyword evidence="3" id="KW-1185">Reference proteome</keyword>
<gene>
    <name evidence="2" type="ORF">ACFPK4_27555</name>
</gene>
<evidence type="ECO:0000313" key="3">
    <source>
        <dbReference type="Proteomes" id="UP001598201"/>
    </source>
</evidence>
<proteinExistence type="predicted"/>
<feature type="transmembrane region" description="Helical" evidence="1">
    <location>
        <begin position="12"/>
        <end position="28"/>
    </location>
</feature>
<evidence type="ECO:0000256" key="1">
    <source>
        <dbReference type="SAM" id="Phobius"/>
    </source>
</evidence>
<keyword evidence="1" id="KW-1133">Transmembrane helix</keyword>
<organism evidence="2 3">
    <name type="scientific">Rahnella sp. (strain Y9602)</name>
    <dbReference type="NCBI Taxonomy" id="2703885"/>
    <lineage>
        <taxon>Bacteria</taxon>
        <taxon>Pseudomonadati</taxon>
        <taxon>Pseudomonadota</taxon>
        <taxon>Gammaproteobacteria</taxon>
        <taxon>Enterobacterales</taxon>
        <taxon>Yersiniaceae</taxon>
        <taxon>Rahnella</taxon>
    </lineage>
</organism>
<evidence type="ECO:0000313" key="2">
    <source>
        <dbReference type="EMBL" id="MFD3227282.1"/>
    </source>
</evidence>
<keyword evidence="1" id="KW-0472">Membrane</keyword>